<accession>A0A1J1IS10</accession>
<keyword evidence="4" id="KW-1185">Reference proteome</keyword>
<dbReference type="Gene3D" id="4.10.410.10">
    <property type="entry name" value="Pancreatic trypsin inhibitor Kunitz domain"/>
    <property type="match status" value="1"/>
</dbReference>
<dbReference type="GO" id="GO:0004867">
    <property type="term" value="F:serine-type endopeptidase inhibitor activity"/>
    <property type="evidence" value="ECO:0007669"/>
    <property type="project" value="InterPro"/>
</dbReference>
<feature type="signal peptide" evidence="1">
    <location>
        <begin position="1"/>
        <end position="19"/>
    </location>
</feature>
<feature type="chain" id="PRO_5013085630" evidence="1">
    <location>
        <begin position="20"/>
        <end position="94"/>
    </location>
</feature>
<name>A0A1J1IS10_9DIPT</name>
<dbReference type="InterPro" id="IPR036880">
    <property type="entry name" value="Kunitz_BPTI_sf"/>
</dbReference>
<keyword evidence="1" id="KW-0732">Signal</keyword>
<protein>
    <submittedName>
        <fullName evidence="3">CLUMA_CG016945, isoform A</fullName>
    </submittedName>
</protein>
<evidence type="ECO:0000256" key="1">
    <source>
        <dbReference type="SAM" id="SignalP"/>
    </source>
</evidence>
<dbReference type="CDD" id="cd00109">
    <property type="entry name" value="Kunitz-type"/>
    <property type="match status" value="1"/>
</dbReference>
<dbReference type="InterPro" id="IPR002223">
    <property type="entry name" value="Kunitz_BPTI"/>
</dbReference>
<feature type="domain" description="BPTI/Kunitz inhibitor" evidence="2">
    <location>
        <begin position="27"/>
        <end position="84"/>
    </location>
</feature>
<dbReference type="EMBL" id="CVRI01000059">
    <property type="protein sequence ID" value="CRL03007.1"/>
    <property type="molecule type" value="Genomic_DNA"/>
</dbReference>
<proteinExistence type="predicted"/>
<reference evidence="3 4" key="1">
    <citation type="submission" date="2015-04" db="EMBL/GenBank/DDBJ databases">
        <authorList>
            <person name="Syromyatnikov M.Y."/>
            <person name="Popov V.N."/>
        </authorList>
    </citation>
    <scope>NUCLEOTIDE SEQUENCE [LARGE SCALE GENOMIC DNA]</scope>
</reference>
<dbReference type="AlphaFoldDB" id="A0A1J1IS10"/>
<dbReference type="OrthoDB" id="4473401at2759"/>
<sequence>MKFYIALFFMTALIARINCGSDPFSNCDILPDAGFPCSGSMGPSDSIVYYYYDFVTGFCEVLDYEGCGGNENIFPSQIECETHCIVQGVARPFP</sequence>
<dbReference type="SMART" id="SM00131">
    <property type="entry name" value="KU"/>
    <property type="match status" value="1"/>
</dbReference>
<evidence type="ECO:0000313" key="3">
    <source>
        <dbReference type="EMBL" id="CRL03007.1"/>
    </source>
</evidence>
<dbReference type="SUPFAM" id="SSF57362">
    <property type="entry name" value="BPTI-like"/>
    <property type="match status" value="1"/>
</dbReference>
<dbReference type="Pfam" id="PF00014">
    <property type="entry name" value="Kunitz_BPTI"/>
    <property type="match status" value="1"/>
</dbReference>
<organism evidence="3 4">
    <name type="scientific">Clunio marinus</name>
    <dbReference type="NCBI Taxonomy" id="568069"/>
    <lineage>
        <taxon>Eukaryota</taxon>
        <taxon>Metazoa</taxon>
        <taxon>Ecdysozoa</taxon>
        <taxon>Arthropoda</taxon>
        <taxon>Hexapoda</taxon>
        <taxon>Insecta</taxon>
        <taxon>Pterygota</taxon>
        <taxon>Neoptera</taxon>
        <taxon>Endopterygota</taxon>
        <taxon>Diptera</taxon>
        <taxon>Nematocera</taxon>
        <taxon>Chironomoidea</taxon>
        <taxon>Chironomidae</taxon>
        <taxon>Clunio</taxon>
    </lineage>
</organism>
<evidence type="ECO:0000313" key="4">
    <source>
        <dbReference type="Proteomes" id="UP000183832"/>
    </source>
</evidence>
<dbReference type="Proteomes" id="UP000183832">
    <property type="component" value="Unassembled WGS sequence"/>
</dbReference>
<dbReference type="PROSITE" id="PS50279">
    <property type="entry name" value="BPTI_KUNITZ_2"/>
    <property type="match status" value="1"/>
</dbReference>
<gene>
    <name evidence="3" type="ORF">CLUMA_CG016945</name>
</gene>
<evidence type="ECO:0000259" key="2">
    <source>
        <dbReference type="PROSITE" id="PS50279"/>
    </source>
</evidence>